<proteinExistence type="predicted"/>
<protein>
    <submittedName>
        <fullName evidence="2">Uncharacterized protein</fullName>
    </submittedName>
</protein>
<dbReference type="RefSeq" id="WP_005580693.1">
    <property type="nucleotide sequence ID" value="NZ_FORO01000018.1"/>
</dbReference>
<organism evidence="2 3">
    <name type="scientific">Natronobacterium gregoryi</name>
    <dbReference type="NCBI Taxonomy" id="44930"/>
    <lineage>
        <taxon>Archaea</taxon>
        <taxon>Methanobacteriati</taxon>
        <taxon>Methanobacteriota</taxon>
        <taxon>Stenosarchaea group</taxon>
        <taxon>Halobacteria</taxon>
        <taxon>Halobacteriales</taxon>
        <taxon>Natrialbaceae</taxon>
        <taxon>Natronobacterium</taxon>
    </lineage>
</organism>
<dbReference type="AlphaFoldDB" id="A0A1I3PNS7"/>
<dbReference type="Proteomes" id="UP000182829">
    <property type="component" value="Unassembled WGS sequence"/>
</dbReference>
<dbReference type="OrthoDB" id="201442at2157"/>
<reference evidence="2 3" key="1">
    <citation type="submission" date="2016-10" db="EMBL/GenBank/DDBJ databases">
        <authorList>
            <person name="de Groot N.N."/>
        </authorList>
    </citation>
    <scope>NUCLEOTIDE SEQUENCE [LARGE SCALE GENOMIC DNA]</scope>
    <source>
        <strain evidence="2 3">SP2</strain>
    </source>
</reference>
<accession>A0A1I3PNS7</accession>
<evidence type="ECO:0000313" key="3">
    <source>
        <dbReference type="Proteomes" id="UP000182829"/>
    </source>
</evidence>
<feature type="transmembrane region" description="Helical" evidence="1">
    <location>
        <begin position="27"/>
        <end position="53"/>
    </location>
</feature>
<keyword evidence="1" id="KW-0812">Transmembrane</keyword>
<keyword evidence="1" id="KW-0472">Membrane</keyword>
<gene>
    <name evidence="2" type="ORF">SAMN05443661_11857</name>
</gene>
<keyword evidence="1" id="KW-1133">Transmembrane helix</keyword>
<evidence type="ECO:0000313" key="2">
    <source>
        <dbReference type="EMBL" id="SFJ23113.1"/>
    </source>
</evidence>
<dbReference type="EMBL" id="FORO01000018">
    <property type="protein sequence ID" value="SFJ23113.1"/>
    <property type="molecule type" value="Genomic_DNA"/>
</dbReference>
<sequence>MPFFVCSVVVFAVFVLSVPLVEGDVSFWWLLVWFGGAVGAHTFPNAVATDALWEQSRATSSPLKIVGYPIVAVSKVVNVLRFLWIDLVYAVGLYLAAKSLLGVVAF</sequence>
<name>A0A1I3PNS7_9EURY</name>
<dbReference type="GeneID" id="14206980"/>
<evidence type="ECO:0000256" key="1">
    <source>
        <dbReference type="SAM" id="Phobius"/>
    </source>
</evidence>